<evidence type="ECO:0000256" key="9">
    <source>
        <dbReference type="SAM" id="Phobius"/>
    </source>
</evidence>
<evidence type="ECO:0000256" key="1">
    <source>
        <dbReference type="ARBA" id="ARBA00004236"/>
    </source>
</evidence>
<keyword evidence="7 9" id="KW-0472">Membrane</keyword>
<dbReference type="EMBL" id="QGDL01000003">
    <property type="protein sequence ID" value="PWJ30930.1"/>
    <property type="molecule type" value="Genomic_DNA"/>
</dbReference>
<evidence type="ECO:0000259" key="10">
    <source>
        <dbReference type="PROSITE" id="PS50035"/>
    </source>
</evidence>
<evidence type="ECO:0000256" key="3">
    <source>
        <dbReference type="ARBA" id="ARBA00022679"/>
    </source>
</evidence>
<dbReference type="Gene3D" id="3.30.870.10">
    <property type="entry name" value="Endonuclease Chain A"/>
    <property type="match status" value="2"/>
</dbReference>
<keyword evidence="3" id="KW-0808">Transferase</keyword>
<keyword evidence="5" id="KW-0677">Repeat</keyword>
<evidence type="ECO:0000256" key="6">
    <source>
        <dbReference type="ARBA" id="ARBA00022989"/>
    </source>
</evidence>
<feature type="transmembrane region" description="Helical" evidence="9">
    <location>
        <begin position="21"/>
        <end position="43"/>
    </location>
</feature>
<gene>
    <name evidence="11" type="ORF">A8806_103339</name>
</gene>
<dbReference type="CDD" id="cd09160">
    <property type="entry name" value="PLDc_SMU_988_like_2"/>
    <property type="match status" value="1"/>
</dbReference>
<evidence type="ECO:0000256" key="7">
    <source>
        <dbReference type="ARBA" id="ARBA00023136"/>
    </source>
</evidence>
<dbReference type="OrthoDB" id="9762009at2"/>
<evidence type="ECO:0000313" key="12">
    <source>
        <dbReference type="Proteomes" id="UP000245845"/>
    </source>
</evidence>
<dbReference type="NCBIfam" id="TIGR04265">
    <property type="entry name" value="bac_cardiolipin"/>
    <property type="match status" value="1"/>
</dbReference>
<dbReference type="PANTHER" id="PTHR21248:SF22">
    <property type="entry name" value="PHOSPHOLIPASE D"/>
    <property type="match status" value="1"/>
</dbReference>
<dbReference type="PANTHER" id="PTHR21248">
    <property type="entry name" value="CARDIOLIPIN SYNTHASE"/>
    <property type="match status" value="1"/>
</dbReference>
<keyword evidence="2" id="KW-1003">Cell membrane</keyword>
<dbReference type="Proteomes" id="UP000245845">
    <property type="component" value="Unassembled WGS sequence"/>
</dbReference>
<dbReference type="InterPro" id="IPR022924">
    <property type="entry name" value="Cardiolipin_synthase"/>
</dbReference>
<dbReference type="GO" id="GO:0008808">
    <property type="term" value="F:cardiolipin synthase activity"/>
    <property type="evidence" value="ECO:0007669"/>
    <property type="project" value="UniProtKB-UniRule"/>
</dbReference>
<evidence type="ECO:0000256" key="8">
    <source>
        <dbReference type="NCBIfam" id="TIGR04265"/>
    </source>
</evidence>
<keyword evidence="4 9" id="KW-0812">Transmembrane</keyword>
<dbReference type="AlphaFoldDB" id="A0A2Y9BB29"/>
<dbReference type="RefSeq" id="WP_109730543.1">
    <property type="nucleotide sequence ID" value="NZ_BAAACK010000004.1"/>
</dbReference>
<dbReference type="PROSITE" id="PS50035">
    <property type="entry name" value="PLD"/>
    <property type="match status" value="2"/>
</dbReference>
<organism evidence="11 12">
    <name type="scientific">Faecalicatena orotica</name>
    <dbReference type="NCBI Taxonomy" id="1544"/>
    <lineage>
        <taxon>Bacteria</taxon>
        <taxon>Bacillati</taxon>
        <taxon>Bacillota</taxon>
        <taxon>Clostridia</taxon>
        <taxon>Lachnospirales</taxon>
        <taxon>Lachnospiraceae</taxon>
        <taxon>Faecalicatena</taxon>
    </lineage>
</organism>
<dbReference type="Pfam" id="PF13091">
    <property type="entry name" value="PLDc_2"/>
    <property type="match status" value="2"/>
</dbReference>
<sequence>MNNKTANKAKKQAKKGILSVVFSRTALIFLLILVQLLMMVGIATFLRDYIIYVYSAINILGAVIVIYIINQRGNPAFNMTWVLLILIFPVFGCLFYIYVKSQLGTRYIGKRLAKLKLDTYPYMEQKQEIIDDLRLSKPANANLAHYMKHQLCFPTYRNTKATFFTCGEEKFPVLLDQLEKAEKFIFMEYFIVGEGYMWDTILDVLKRKVKEGVEVRFMYDGMCSISLLPYNYPKTIRKYGIQCKMFSPIRPVLSTTQNNRDHRKICVIDGRVGFTGGINLADEYINKKVRFGYWKDTAIMLEGDAVQSLTMLFLQMWNATELKYGEEYKKYLTPMSQELHRELGFMIPYGDSPYDNEDVGEEVYFHILNHAKKYVHIMTPYLILDNEMMDTLTRAAKSGIEVAVIMPHIPDKWYAFAVAKTFYRELIEAGVQIYEFTPGFVHAKIFVSDDDTATVGTINLDYRSLYLHFECGVFIYNNPVVRDIEADFQKTLKQCQRITITDLNKISLFMMICGRVLRLIAPLM</sequence>
<proteinExistence type="predicted"/>
<reference evidence="11 12" key="1">
    <citation type="submission" date="2018-05" db="EMBL/GenBank/DDBJ databases">
        <title>The Hungate 1000. A catalogue of reference genomes from the rumen microbiome.</title>
        <authorList>
            <person name="Kelly W."/>
        </authorList>
    </citation>
    <scope>NUCLEOTIDE SEQUENCE [LARGE SCALE GENOMIC DNA]</scope>
    <source>
        <strain evidence="11 12">NLAE-zl-C242</strain>
    </source>
</reference>
<protein>
    <recommendedName>
        <fullName evidence="8">Cardiolipin synthase</fullName>
        <ecNumber evidence="8">2.7.8.-</ecNumber>
    </recommendedName>
</protein>
<dbReference type="EC" id="2.7.8.-" evidence="8"/>
<evidence type="ECO:0000313" key="11">
    <source>
        <dbReference type="EMBL" id="PWJ30930.1"/>
    </source>
</evidence>
<dbReference type="GO" id="GO:0005886">
    <property type="term" value="C:plasma membrane"/>
    <property type="evidence" value="ECO:0007669"/>
    <property type="project" value="UniProtKB-SubCell"/>
</dbReference>
<feature type="domain" description="PLD phosphodiesterase" evidence="10">
    <location>
        <begin position="437"/>
        <end position="464"/>
    </location>
</feature>
<evidence type="ECO:0000256" key="5">
    <source>
        <dbReference type="ARBA" id="ARBA00022737"/>
    </source>
</evidence>
<dbReference type="SMART" id="SM00155">
    <property type="entry name" value="PLDc"/>
    <property type="match status" value="2"/>
</dbReference>
<comment type="caution">
    <text evidence="11">The sequence shown here is derived from an EMBL/GenBank/DDBJ whole genome shotgun (WGS) entry which is preliminary data.</text>
</comment>
<dbReference type="GO" id="GO:0032049">
    <property type="term" value="P:cardiolipin biosynthetic process"/>
    <property type="evidence" value="ECO:0007669"/>
    <property type="project" value="UniProtKB-UniRule"/>
</dbReference>
<feature type="transmembrane region" description="Helical" evidence="9">
    <location>
        <begin position="49"/>
        <end position="69"/>
    </location>
</feature>
<dbReference type="InterPro" id="IPR001736">
    <property type="entry name" value="PLipase_D/transphosphatidylase"/>
</dbReference>
<accession>A0A2Y9BB29</accession>
<feature type="transmembrane region" description="Helical" evidence="9">
    <location>
        <begin position="81"/>
        <end position="99"/>
    </location>
</feature>
<feature type="domain" description="PLD phosphodiesterase" evidence="10">
    <location>
        <begin position="257"/>
        <end position="284"/>
    </location>
</feature>
<name>A0A2Y9BB29_9FIRM</name>
<keyword evidence="6 9" id="KW-1133">Transmembrane helix</keyword>
<keyword evidence="12" id="KW-1185">Reference proteome</keyword>
<evidence type="ECO:0000256" key="4">
    <source>
        <dbReference type="ARBA" id="ARBA00022692"/>
    </source>
</evidence>
<comment type="subcellular location">
    <subcellularLocation>
        <location evidence="1">Cell membrane</location>
    </subcellularLocation>
</comment>
<dbReference type="SUPFAM" id="SSF56024">
    <property type="entry name" value="Phospholipase D/nuclease"/>
    <property type="match status" value="2"/>
</dbReference>
<dbReference type="InterPro" id="IPR025202">
    <property type="entry name" value="PLD-like_dom"/>
</dbReference>
<dbReference type="CDD" id="cd09154">
    <property type="entry name" value="PLDc_SMU_988_like_1"/>
    <property type="match status" value="1"/>
</dbReference>
<evidence type="ECO:0000256" key="2">
    <source>
        <dbReference type="ARBA" id="ARBA00022475"/>
    </source>
</evidence>